<feature type="domain" description="G-protein coupled receptors family 1 profile" evidence="10">
    <location>
        <begin position="49"/>
        <end position="340"/>
    </location>
</feature>
<reference evidence="12" key="1">
    <citation type="submission" date="2025-08" db="UniProtKB">
        <authorList>
            <consortium name="RefSeq"/>
        </authorList>
    </citation>
    <scope>IDENTIFICATION</scope>
</reference>
<dbReference type="GO" id="GO:0004930">
    <property type="term" value="F:G protein-coupled receptor activity"/>
    <property type="evidence" value="ECO:0007669"/>
    <property type="project" value="UniProtKB-KW"/>
</dbReference>
<evidence type="ECO:0000259" key="10">
    <source>
        <dbReference type="PROSITE" id="PS50262"/>
    </source>
</evidence>
<feature type="transmembrane region" description="Helical" evidence="9">
    <location>
        <begin position="108"/>
        <end position="133"/>
    </location>
</feature>
<keyword evidence="7 8" id="KW-0807">Transducer</keyword>
<dbReference type="OrthoDB" id="9836137at2759"/>
<feature type="transmembrane region" description="Helical" evidence="9">
    <location>
        <begin position="319"/>
        <end position="339"/>
    </location>
</feature>
<dbReference type="GeneID" id="110978602"/>
<protein>
    <submittedName>
        <fullName evidence="12">D(1A) dopamine receptor-like</fullName>
    </submittedName>
</protein>
<feature type="transmembrane region" description="Helical" evidence="9">
    <location>
        <begin position="194"/>
        <end position="219"/>
    </location>
</feature>
<evidence type="ECO:0000256" key="6">
    <source>
        <dbReference type="ARBA" id="ARBA00023170"/>
    </source>
</evidence>
<keyword evidence="3 9" id="KW-1133">Transmembrane helix</keyword>
<dbReference type="SUPFAM" id="SSF81321">
    <property type="entry name" value="Family A G protein-coupled receptor-like"/>
    <property type="match status" value="1"/>
</dbReference>
<dbReference type="GO" id="GO:0016020">
    <property type="term" value="C:membrane"/>
    <property type="evidence" value="ECO:0007669"/>
    <property type="project" value="UniProtKB-SubCell"/>
</dbReference>
<evidence type="ECO:0000256" key="8">
    <source>
        <dbReference type="RuleBase" id="RU000688"/>
    </source>
</evidence>
<gene>
    <name evidence="12" type="primary">LOC110978602</name>
</gene>
<dbReference type="OMA" id="VACTESH"/>
<dbReference type="PROSITE" id="PS50262">
    <property type="entry name" value="G_PROTEIN_RECEP_F1_2"/>
    <property type="match status" value="1"/>
</dbReference>
<sequence length="380" mass="41503">MATTFETSTTSPTVDPKLGEEGQLEERSVAAIAVCCVFLTVLGLASVIGNVVVLGTLRYAWDSVGAKPGNFLAFMLAVADLLNTLINLPVVLVGVVHGEWHTVELNMAHFFFLILLSGASNIILCVIAINRYAVVAKPNTNEKVGRRRARNLSFFAWGYALAAAVISIVTWAIAKETNNSSESKEQIYQQIPPLVSQIIGYALVVLAPMSTMTVTYVRLFRRVKMRVRAVGAKKCTLPNTVSQMASQSVVQDGPSIFGAVKPHNMILARPTKQPRRHADLRTAITLLILLGIFVLCWTPITVLSLVVSFGSLRHDDSSPIYLTVAVALVFVIPACNPFVYSMRNAHFRAAAVDFLSAAWRRTIVPCRHKRGQVDQVAVET</sequence>
<dbReference type="PRINTS" id="PR00237">
    <property type="entry name" value="GPCRRHODOPSN"/>
</dbReference>
<evidence type="ECO:0000256" key="4">
    <source>
        <dbReference type="ARBA" id="ARBA00023040"/>
    </source>
</evidence>
<feature type="transmembrane region" description="Helical" evidence="9">
    <location>
        <begin position="154"/>
        <end position="174"/>
    </location>
</feature>
<dbReference type="InterPro" id="IPR050125">
    <property type="entry name" value="GPCR_opsins"/>
</dbReference>
<accession>A0A8B7YAK6</accession>
<evidence type="ECO:0000313" key="12">
    <source>
        <dbReference type="RefSeq" id="XP_022089415.1"/>
    </source>
</evidence>
<dbReference type="InterPro" id="IPR017452">
    <property type="entry name" value="GPCR_Rhodpsn_7TM"/>
</dbReference>
<dbReference type="Pfam" id="PF00001">
    <property type="entry name" value="7tm_1"/>
    <property type="match status" value="1"/>
</dbReference>
<evidence type="ECO:0000256" key="3">
    <source>
        <dbReference type="ARBA" id="ARBA00022989"/>
    </source>
</evidence>
<dbReference type="PANTHER" id="PTHR24240">
    <property type="entry name" value="OPSIN"/>
    <property type="match status" value="1"/>
</dbReference>
<keyword evidence="11" id="KW-1185">Reference proteome</keyword>
<dbReference type="Gene3D" id="1.20.1070.10">
    <property type="entry name" value="Rhodopsin 7-helix transmembrane proteins"/>
    <property type="match status" value="1"/>
</dbReference>
<name>A0A8B7YAK6_ACAPL</name>
<keyword evidence="2 8" id="KW-0812">Transmembrane</keyword>
<keyword evidence="6 8" id="KW-0675">Receptor</keyword>
<dbReference type="CDD" id="cd00637">
    <property type="entry name" value="7tm_classA_rhodopsin-like"/>
    <property type="match status" value="1"/>
</dbReference>
<dbReference type="AlphaFoldDB" id="A0A8B7YAK6"/>
<dbReference type="KEGG" id="aplc:110978602"/>
<evidence type="ECO:0000256" key="7">
    <source>
        <dbReference type="ARBA" id="ARBA00023224"/>
    </source>
</evidence>
<dbReference type="InterPro" id="IPR000276">
    <property type="entry name" value="GPCR_Rhodpsn"/>
</dbReference>
<dbReference type="PROSITE" id="PS00237">
    <property type="entry name" value="G_PROTEIN_RECEP_F1_1"/>
    <property type="match status" value="1"/>
</dbReference>
<evidence type="ECO:0000256" key="5">
    <source>
        <dbReference type="ARBA" id="ARBA00023136"/>
    </source>
</evidence>
<comment type="subcellular location">
    <subcellularLocation>
        <location evidence="1">Membrane</location>
        <topology evidence="1">Multi-pass membrane protein</topology>
    </subcellularLocation>
</comment>
<evidence type="ECO:0000256" key="1">
    <source>
        <dbReference type="ARBA" id="ARBA00004141"/>
    </source>
</evidence>
<evidence type="ECO:0000256" key="9">
    <source>
        <dbReference type="SAM" id="Phobius"/>
    </source>
</evidence>
<comment type="similarity">
    <text evidence="8">Belongs to the G-protein coupled receptor 1 family.</text>
</comment>
<proteinExistence type="inferred from homology"/>
<organism evidence="11 12">
    <name type="scientific">Acanthaster planci</name>
    <name type="common">Crown-of-thorns starfish</name>
    <dbReference type="NCBI Taxonomy" id="133434"/>
    <lineage>
        <taxon>Eukaryota</taxon>
        <taxon>Metazoa</taxon>
        <taxon>Echinodermata</taxon>
        <taxon>Eleutherozoa</taxon>
        <taxon>Asterozoa</taxon>
        <taxon>Asteroidea</taxon>
        <taxon>Valvatacea</taxon>
        <taxon>Valvatida</taxon>
        <taxon>Acanthasteridae</taxon>
        <taxon>Acanthaster</taxon>
    </lineage>
</organism>
<dbReference type="RefSeq" id="XP_022089415.1">
    <property type="nucleotide sequence ID" value="XM_022233723.1"/>
</dbReference>
<feature type="transmembrane region" description="Helical" evidence="9">
    <location>
        <begin position="71"/>
        <end position="96"/>
    </location>
</feature>
<evidence type="ECO:0000313" key="11">
    <source>
        <dbReference type="Proteomes" id="UP000694845"/>
    </source>
</evidence>
<keyword evidence="4 8" id="KW-0297">G-protein coupled receptor</keyword>
<feature type="transmembrane region" description="Helical" evidence="9">
    <location>
        <begin position="29"/>
        <end position="59"/>
    </location>
</feature>
<dbReference type="Proteomes" id="UP000694845">
    <property type="component" value="Unplaced"/>
</dbReference>
<keyword evidence="5 9" id="KW-0472">Membrane</keyword>
<feature type="transmembrane region" description="Helical" evidence="9">
    <location>
        <begin position="283"/>
        <end position="307"/>
    </location>
</feature>
<evidence type="ECO:0000256" key="2">
    <source>
        <dbReference type="ARBA" id="ARBA00022692"/>
    </source>
</evidence>